<keyword evidence="2" id="KW-0645">Protease</keyword>
<dbReference type="EMBL" id="CP162599">
    <property type="protein sequence ID" value="XDK33017.1"/>
    <property type="molecule type" value="Genomic_DNA"/>
</dbReference>
<dbReference type="InterPro" id="IPR003709">
    <property type="entry name" value="VanY-like_core_dom"/>
</dbReference>
<reference evidence="2" key="1">
    <citation type="submission" date="2024-07" db="EMBL/GenBank/DDBJ databases">
        <title>Halotolerant mesophilic bacterium Ornithinibacillus sp. 4-3, sp. nov., isolated from soil.</title>
        <authorList>
            <person name="Sidarenka A.V."/>
            <person name="Guliayeva D.E."/>
            <person name="Leanovich S.I."/>
            <person name="Hileuskaya K.S."/>
            <person name="Akhremchuk A.E."/>
            <person name="Sikolenko M.A."/>
            <person name="Valentovich L.N."/>
        </authorList>
    </citation>
    <scope>NUCLEOTIDE SEQUENCE</scope>
    <source>
        <strain evidence="2">4-3</strain>
    </source>
</reference>
<dbReference type="AlphaFoldDB" id="A0AB39HM38"/>
<protein>
    <submittedName>
        <fullName evidence="2">D-alanyl-D-alanine carboxypeptidase family protein</fullName>
    </submittedName>
</protein>
<dbReference type="CDD" id="cd14852">
    <property type="entry name" value="LD-carboxypeptidase"/>
    <property type="match status" value="1"/>
</dbReference>
<dbReference type="RefSeq" id="WP_368653704.1">
    <property type="nucleotide sequence ID" value="NZ_CP162599.1"/>
</dbReference>
<dbReference type="GO" id="GO:0006508">
    <property type="term" value="P:proteolysis"/>
    <property type="evidence" value="ECO:0007669"/>
    <property type="project" value="InterPro"/>
</dbReference>
<dbReference type="PANTHER" id="PTHR34385:SF1">
    <property type="entry name" value="PEPTIDOGLYCAN L-ALANYL-D-GLUTAMATE ENDOPEPTIDASE CWLK"/>
    <property type="match status" value="1"/>
</dbReference>
<evidence type="ECO:0000259" key="1">
    <source>
        <dbReference type="Pfam" id="PF02557"/>
    </source>
</evidence>
<dbReference type="GO" id="GO:0004180">
    <property type="term" value="F:carboxypeptidase activity"/>
    <property type="evidence" value="ECO:0007669"/>
    <property type="project" value="UniProtKB-KW"/>
</dbReference>
<keyword evidence="2" id="KW-0378">Hydrolase</keyword>
<dbReference type="PANTHER" id="PTHR34385">
    <property type="entry name" value="D-ALANYL-D-ALANINE CARBOXYPEPTIDASE"/>
    <property type="match status" value="1"/>
</dbReference>
<accession>A0AB39HM38</accession>
<feature type="domain" description="D-alanyl-D-alanine carboxypeptidase-like core" evidence="1">
    <location>
        <begin position="75"/>
        <end position="189"/>
    </location>
</feature>
<sequence length="260" mass="29812">MKKIIAIIFILLCAVLFFYNRMPAFEEEISLIEHSISEGQLILVNKAIAVQSEPDNLKLLPSDFAENVVINEDYYLQTEVLQSLFEMFEAAAEDGVENFQINSTYRNQEQQAGLFEEHGSDYALPAGYSEHQTGLAIDIGSTVDRMEDAKEGKWLAKNAANFGFILRYPEHKIDITEIAYEPWHFRYVGLPHSKIMQKKDLVLEEYLDFIKRKGSYMQRIQGVKYVVQYVEEVEEAKAPVGTYEISGNNVDGYIITTRLE</sequence>
<dbReference type="InterPro" id="IPR052179">
    <property type="entry name" value="DD-CPase-like"/>
</dbReference>
<organism evidence="2">
    <name type="scientific">Ornithinibacillus sp. 4-3</name>
    <dbReference type="NCBI Taxonomy" id="3231488"/>
    <lineage>
        <taxon>Bacteria</taxon>
        <taxon>Bacillati</taxon>
        <taxon>Bacillota</taxon>
        <taxon>Bacilli</taxon>
        <taxon>Bacillales</taxon>
        <taxon>Bacillaceae</taxon>
        <taxon>Ornithinibacillus</taxon>
    </lineage>
</organism>
<name>A0AB39HM38_9BACI</name>
<dbReference type="Gene3D" id="3.30.200.180">
    <property type="match status" value="1"/>
</dbReference>
<gene>
    <name evidence="2" type="ORF">AB4Y30_01155</name>
</gene>
<keyword evidence="2" id="KW-0121">Carboxypeptidase</keyword>
<dbReference type="InterPro" id="IPR058193">
    <property type="entry name" value="VanY/YodJ_core_dom"/>
</dbReference>
<dbReference type="Gene3D" id="3.30.1380.10">
    <property type="match status" value="1"/>
</dbReference>
<dbReference type="InterPro" id="IPR009045">
    <property type="entry name" value="Zn_M74/Hedgehog-like"/>
</dbReference>
<proteinExistence type="predicted"/>
<dbReference type="Pfam" id="PF02557">
    <property type="entry name" value="VanY"/>
    <property type="match status" value="1"/>
</dbReference>
<evidence type="ECO:0000313" key="2">
    <source>
        <dbReference type="EMBL" id="XDK33017.1"/>
    </source>
</evidence>
<dbReference type="SUPFAM" id="SSF55166">
    <property type="entry name" value="Hedgehog/DD-peptidase"/>
    <property type="match status" value="1"/>
</dbReference>